<dbReference type="EMBL" id="LHPI01000013">
    <property type="protein sequence ID" value="KOO06859.1"/>
    <property type="molecule type" value="Genomic_DNA"/>
</dbReference>
<dbReference type="Proteomes" id="UP000037530">
    <property type="component" value="Unassembled WGS sequence"/>
</dbReference>
<name>A0A0M0HXQ9_9VIBR</name>
<dbReference type="RefSeq" id="WP_053409773.1">
    <property type="nucleotide sequence ID" value="NZ_LHPI01000013.1"/>
</dbReference>
<organism evidence="1 2">
    <name type="scientific">Vibrio hepatarius</name>
    <dbReference type="NCBI Taxonomy" id="171383"/>
    <lineage>
        <taxon>Bacteria</taxon>
        <taxon>Pseudomonadati</taxon>
        <taxon>Pseudomonadota</taxon>
        <taxon>Gammaproteobacteria</taxon>
        <taxon>Vibrionales</taxon>
        <taxon>Vibrionaceae</taxon>
        <taxon>Vibrio</taxon>
        <taxon>Vibrio oreintalis group</taxon>
    </lineage>
</organism>
<sequence>MNYLKHNAMIIFTASFIIFANYGLFFLSGVDSTNRLRNEKGVFVEAAHYRSTSDLVYENAYYFNVDGLERHMKAFIERFEKQAPFISACISLKLSSVDGHQQAERVACTREDTLAMISSMPTRETSRGQSLLKIGDLDLGKVQWIVSNRVGMPWYEHMSLNPYLFFLFALCQLGVFWYVHRYYEMRRDRQIAALREIPASPGETISDVRLRNIQKIISKNKRGFVLNKDFLYATYKHPYATLHFTNGTKQNIRCSMAELENSFSDQYLKISRACVINTEIIGEYSQIKLGRSDKDHVLMIDVKGETTRQEIGAVYFASLKDKLMKVSSNKAKIEPDNNSEQVDE</sequence>
<dbReference type="AlphaFoldDB" id="A0A0M0HXQ9"/>
<comment type="caution">
    <text evidence="1">The sequence shown here is derived from an EMBL/GenBank/DDBJ whole genome shotgun (WGS) entry which is preliminary data.</text>
</comment>
<evidence type="ECO:0000313" key="2">
    <source>
        <dbReference type="Proteomes" id="UP000037530"/>
    </source>
</evidence>
<keyword evidence="2" id="KW-1185">Reference proteome</keyword>
<evidence type="ECO:0008006" key="3">
    <source>
        <dbReference type="Google" id="ProtNLM"/>
    </source>
</evidence>
<accession>A0A0M0HXQ9</accession>
<evidence type="ECO:0000313" key="1">
    <source>
        <dbReference type="EMBL" id="KOO06859.1"/>
    </source>
</evidence>
<reference evidence="2" key="1">
    <citation type="submission" date="2015-08" db="EMBL/GenBank/DDBJ databases">
        <title>Vibrio galatheae sp. nov., a novel member of the Vibrionaceae family isolated from the Solomon Islands.</title>
        <authorList>
            <person name="Giubergia S."/>
            <person name="Machado H."/>
            <person name="Mateiu R.V."/>
            <person name="Gram L."/>
        </authorList>
    </citation>
    <scope>NUCLEOTIDE SEQUENCE [LARGE SCALE GENOMIC DNA]</scope>
    <source>
        <strain evidence="2">DSM 19134</strain>
    </source>
</reference>
<proteinExistence type="predicted"/>
<protein>
    <recommendedName>
        <fullName evidence="3">HTH LytTR-type domain-containing protein</fullName>
    </recommendedName>
</protein>
<dbReference type="PATRIC" id="fig|171383.3.peg.2903"/>
<gene>
    <name evidence="1" type="ORF">AKJ31_14210</name>
</gene>